<name>A0A1W1D4Y7_9ZZZZ</name>
<dbReference type="AlphaFoldDB" id="A0A1W1D4Y7"/>
<dbReference type="Pfam" id="PF07963">
    <property type="entry name" value="N_methyl"/>
    <property type="match status" value="1"/>
</dbReference>
<keyword evidence="1" id="KW-0812">Transmembrane</keyword>
<evidence type="ECO:0000256" key="1">
    <source>
        <dbReference type="SAM" id="Phobius"/>
    </source>
</evidence>
<dbReference type="NCBIfam" id="TIGR02532">
    <property type="entry name" value="IV_pilin_GFxxxE"/>
    <property type="match status" value="1"/>
</dbReference>
<sequence length="155" mass="17877">MDKKTKKGGFTLIEVMIAVMIISIVIMALIKISANNTHLFSHISQKISLNQYATFFIDNKKFGLQKDSTTLYELVKNFDIEDDLRKQLKNQKISLLYQITDTIDLGQFDDTKEKNDDFQTEEDKKVKSDMVFEIGKIVLKTKKSSVGYLRLSIKQ</sequence>
<gene>
    <name evidence="2" type="ORF">MNB_SM-3-52</name>
</gene>
<dbReference type="InterPro" id="IPR012902">
    <property type="entry name" value="N_methyl_site"/>
</dbReference>
<reference evidence="2" key="1">
    <citation type="submission" date="2016-10" db="EMBL/GenBank/DDBJ databases">
        <authorList>
            <person name="de Groot N.N."/>
        </authorList>
    </citation>
    <scope>NUCLEOTIDE SEQUENCE</scope>
</reference>
<accession>A0A1W1D4Y7</accession>
<evidence type="ECO:0008006" key="3">
    <source>
        <dbReference type="Google" id="ProtNLM"/>
    </source>
</evidence>
<keyword evidence="1" id="KW-1133">Transmembrane helix</keyword>
<evidence type="ECO:0000313" key="2">
    <source>
        <dbReference type="EMBL" id="SFV75497.1"/>
    </source>
</evidence>
<protein>
    <recommendedName>
        <fullName evidence="3">Prepilin-type N-terminal cleavage/methylation domain-containing protein</fullName>
    </recommendedName>
</protein>
<keyword evidence="1" id="KW-0472">Membrane</keyword>
<feature type="transmembrane region" description="Helical" evidence="1">
    <location>
        <begin position="12"/>
        <end position="30"/>
    </location>
</feature>
<dbReference type="PROSITE" id="PS00409">
    <property type="entry name" value="PROKAR_NTER_METHYL"/>
    <property type="match status" value="1"/>
</dbReference>
<proteinExistence type="predicted"/>
<organism evidence="2">
    <name type="scientific">hydrothermal vent metagenome</name>
    <dbReference type="NCBI Taxonomy" id="652676"/>
    <lineage>
        <taxon>unclassified sequences</taxon>
        <taxon>metagenomes</taxon>
        <taxon>ecological metagenomes</taxon>
    </lineage>
</organism>
<dbReference type="EMBL" id="FPHP01000042">
    <property type="protein sequence ID" value="SFV75497.1"/>
    <property type="molecule type" value="Genomic_DNA"/>
</dbReference>